<dbReference type="NCBIfam" id="TIGR04183">
    <property type="entry name" value="Por_Secre_tail"/>
    <property type="match status" value="1"/>
</dbReference>
<dbReference type="Pfam" id="PF18962">
    <property type="entry name" value="Por_Secre_tail"/>
    <property type="match status" value="1"/>
</dbReference>
<feature type="signal peptide" evidence="2">
    <location>
        <begin position="1"/>
        <end position="20"/>
    </location>
</feature>
<dbReference type="AlphaFoldDB" id="A0A3E1F2I7"/>
<dbReference type="InterPro" id="IPR026444">
    <property type="entry name" value="Secre_tail"/>
</dbReference>
<feature type="chain" id="PRO_5017539065" evidence="2">
    <location>
        <begin position="21"/>
        <end position="416"/>
    </location>
</feature>
<keyword evidence="1 2" id="KW-0732">Signal</keyword>
<dbReference type="EMBL" id="QURB01000001">
    <property type="protein sequence ID" value="RFC55927.1"/>
    <property type="molecule type" value="Genomic_DNA"/>
</dbReference>
<gene>
    <name evidence="4" type="ORF">DXU93_03025</name>
</gene>
<name>A0A3E1F2I7_9FLAO</name>
<keyword evidence="5" id="KW-1185">Reference proteome</keyword>
<protein>
    <submittedName>
        <fullName evidence="4">T9SS C-terminal target domain-containing protein</fullName>
    </submittedName>
</protein>
<feature type="domain" description="Secretion system C-terminal sorting" evidence="3">
    <location>
        <begin position="339"/>
        <end position="415"/>
    </location>
</feature>
<reference evidence="4 5" key="1">
    <citation type="submission" date="2018-08" db="EMBL/GenBank/DDBJ databases">
        <title>The draft genome squence of Brumimicrobium sp. N62.</title>
        <authorList>
            <person name="Du Z.-J."/>
            <person name="Luo H.-R."/>
        </authorList>
    </citation>
    <scope>NUCLEOTIDE SEQUENCE [LARGE SCALE GENOMIC DNA]</scope>
    <source>
        <strain evidence="4 5">N62</strain>
    </source>
</reference>
<comment type="caution">
    <text evidence="4">The sequence shown here is derived from an EMBL/GenBank/DDBJ whole genome shotgun (WGS) entry which is preliminary data.</text>
</comment>
<evidence type="ECO:0000313" key="4">
    <source>
        <dbReference type="EMBL" id="RFC55927.1"/>
    </source>
</evidence>
<dbReference type="OrthoDB" id="629570at2"/>
<evidence type="ECO:0000256" key="2">
    <source>
        <dbReference type="SAM" id="SignalP"/>
    </source>
</evidence>
<dbReference type="Proteomes" id="UP000257127">
    <property type="component" value="Unassembled WGS sequence"/>
</dbReference>
<evidence type="ECO:0000313" key="5">
    <source>
        <dbReference type="Proteomes" id="UP000257127"/>
    </source>
</evidence>
<evidence type="ECO:0000259" key="3">
    <source>
        <dbReference type="Pfam" id="PF18962"/>
    </source>
</evidence>
<sequence>MKKTLLYTALLLMGSQFTSAQTDDTVSIGAGYTNETWYSLENGVQGTATAADWDLSFDLTGFGTSIRVNNGFGTTLYAYPNGDINDWASVDTAGLSTWNPVYNSESSWFVGALDQNVNTNDPWDVGWGVYDQNTHVISGDSIFIIKLMDQSYRKLRIDDMTSGTYNFTFANLDGTNEVQGAVTKSDYTDKLFGYYSIQNETALDYEPVTLDQWDLYFGKYTGFVPTAYNVTGILAGPTTQVVQVDGVTDVAAFNDWGSQTFTDDISTIGSDWKEFEFASMSYVIADDVVYFAKTAAGTIWKIVPTEFGGSADGNFIFTKEKMSTVSLDENGIQKAEVLVYPNPATNNVSIILNNLSAQNAKVQIVGTDGKLMFSKEYVGASNFEVKNISVDSFETGVYIVNIVSGNESMTQKLVIK</sequence>
<accession>A0A3E1F2I7</accession>
<dbReference type="RefSeq" id="WP_116879762.1">
    <property type="nucleotide sequence ID" value="NZ_QURB01000001.1"/>
</dbReference>
<proteinExistence type="predicted"/>
<evidence type="ECO:0000256" key="1">
    <source>
        <dbReference type="ARBA" id="ARBA00022729"/>
    </source>
</evidence>
<organism evidence="4 5">
    <name type="scientific">Brumimicrobium aurantiacum</name>
    <dbReference type="NCBI Taxonomy" id="1737063"/>
    <lineage>
        <taxon>Bacteria</taxon>
        <taxon>Pseudomonadati</taxon>
        <taxon>Bacteroidota</taxon>
        <taxon>Flavobacteriia</taxon>
        <taxon>Flavobacteriales</taxon>
        <taxon>Crocinitomicaceae</taxon>
        <taxon>Brumimicrobium</taxon>
    </lineage>
</organism>